<dbReference type="InterPro" id="IPR004095">
    <property type="entry name" value="TGS"/>
</dbReference>
<reference evidence="17" key="1">
    <citation type="journal article" date="2019" name="Int. J. Syst. Evol. Microbiol.">
        <title>The Global Catalogue of Microorganisms (GCM) 10K type strain sequencing project: providing services to taxonomists for standard genome sequencing and annotation.</title>
        <authorList>
            <consortium name="The Broad Institute Genomics Platform"/>
            <consortium name="The Broad Institute Genome Sequencing Center for Infectious Disease"/>
            <person name="Wu L."/>
            <person name="Ma J."/>
        </authorList>
    </citation>
    <scope>NUCLEOTIDE SEQUENCE [LARGE SCALE GENOMIC DNA]</scope>
    <source>
        <strain evidence="17">CGMCC 1.12482</strain>
    </source>
</reference>
<dbReference type="SUPFAM" id="SSF52954">
    <property type="entry name" value="Class II aaRS ABD-related"/>
    <property type="match status" value="1"/>
</dbReference>
<keyword evidence="11 13" id="KW-0030">Aminoacyl-tRNA synthetase</keyword>
<evidence type="ECO:0000256" key="6">
    <source>
        <dbReference type="ARBA" id="ARBA00022741"/>
    </source>
</evidence>
<evidence type="ECO:0000256" key="9">
    <source>
        <dbReference type="ARBA" id="ARBA00022884"/>
    </source>
</evidence>
<evidence type="ECO:0000259" key="15">
    <source>
        <dbReference type="PROSITE" id="PS51880"/>
    </source>
</evidence>
<dbReference type="InterPro" id="IPR018163">
    <property type="entry name" value="Thr/Ala-tRNA-synth_IIc_edit"/>
</dbReference>
<comment type="subcellular location">
    <subcellularLocation>
        <location evidence="13">Cytoplasm</location>
    </subcellularLocation>
</comment>
<evidence type="ECO:0000259" key="14">
    <source>
        <dbReference type="PROSITE" id="PS50862"/>
    </source>
</evidence>
<organism evidence="16 17">
    <name type="scientific">Halopseudomonas salina</name>
    <dbReference type="NCBI Taxonomy" id="1323744"/>
    <lineage>
        <taxon>Bacteria</taxon>
        <taxon>Pseudomonadati</taxon>
        <taxon>Pseudomonadota</taxon>
        <taxon>Gammaproteobacteria</taxon>
        <taxon>Pseudomonadales</taxon>
        <taxon>Pseudomonadaceae</taxon>
        <taxon>Halopseudomonas</taxon>
    </lineage>
</organism>
<evidence type="ECO:0000313" key="16">
    <source>
        <dbReference type="EMBL" id="GGD01185.1"/>
    </source>
</evidence>
<evidence type="ECO:0000256" key="12">
    <source>
        <dbReference type="ARBA" id="ARBA00049515"/>
    </source>
</evidence>
<dbReference type="SUPFAM" id="SSF55186">
    <property type="entry name" value="ThrRS/AlaRS common domain"/>
    <property type="match status" value="1"/>
</dbReference>
<comment type="catalytic activity">
    <reaction evidence="12 13">
        <text>tRNA(Thr) + L-threonine + ATP = L-threonyl-tRNA(Thr) + AMP + diphosphate + H(+)</text>
        <dbReference type="Rhea" id="RHEA:24624"/>
        <dbReference type="Rhea" id="RHEA-COMP:9670"/>
        <dbReference type="Rhea" id="RHEA-COMP:9704"/>
        <dbReference type="ChEBI" id="CHEBI:15378"/>
        <dbReference type="ChEBI" id="CHEBI:30616"/>
        <dbReference type="ChEBI" id="CHEBI:33019"/>
        <dbReference type="ChEBI" id="CHEBI:57926"/>
        <dbReference type="ChEBI" id="CHEBI:78442"/>
        <dbReference type="ChEBI" id="CHEBI:78534"/>
        <dbReference type="ChEBI" id="CHEBI:456215"/>
        <dbReference type="EC" id="6.1.1.3"/>
    </reaction>
</comment>
<dbReference type="PROSITE" id="PS51880">
    <property type="entry name" value="TGS"/>
    <property type="match status" value="1"/>
</dbReference>
<comment type="cofactor">
    <cofactor evidence="13">
        <name>Zn(2+)</name>
        <dbReference type="ChEBI" id="CHEBI:29105"/>
    </cofactor>
    <text evidence="13">Binds 1 zinc ion per subunit.</text>
</comment>
<dbReference type="SUPFAM" id="SSF55681">
    <property type="entry name" value="Class II aaRS and biotin synthetases"/>
    <property type="match status" value="1"/>
</dbReference>
<dbReference type="PANTHER" id="PTHR11451:SF44">
    <property type="entry name" value="THREONINE--TRNA LIGASE, CHLOROPLASTIC_MITOCHONDRIAL 2"/>
    <property type="match status" value="1"/>
</dbReference>
<dbReference type="InterPro" id="IPR002320">
    <property type="entry name" value="Thr-tRNA-ligase_IIa"/>
</dbReference>
<dbReference type="Gene3D" id="3.10.20.30">
    <property type="match status" value="1"/>
</dbReference>
<keyword evidence="8 13" id="KW-0067">ATP-binding</keyword>
<dbReference type="CDD" id="cd01667">
    <property type="entry name" value="TGS_ThrRS"/>
    <property type="match status" value="1"/>
</dbReference>
<evidence type="ECO:0000256" key="13">
    <source>
        <dbReference type="HAMAP-Rule" id="MF_00184"/>
    </source>
</evidence>
<dbReference type="CDD" id="cd00771">
    <property type="entry name" value="ThrRS_core"/>
    <property type="match status" value="1"/>
</dbReference>
<dbReference type="NCBIfam" id="TIGR00418">
    <property type="entry name" value="thrS"/>
    <property type="match status" value="1"/>
</dbReference>
<dbReference type="Gene3D" id="3.40.50.800">
    <property type="entry name" value="Anticodon-binding domain"/>
    <property type="match status" value="1"/>
</dbReference>
<dbReference type="InterPro" id="IPR036621">
    <property type="entry name" value="Anticodon-bd_dom_sf"/>
</dbReference>
<dbReference type="Pfam" id="PF00587">
    <property type="entry name" value="tRNA-synt_2b"/>
    <property type="match status" value="1"/>
</dbReference>
<dbReference type="InterPro" id="IPR047246">
    <property type="entry name" value="ThrRS_anticodon"/>
</dbReference>
<dbReference type="CDD" id="cd00860">
    <property type="entry name" value="ThrRS_anticodon"/>
    <property type="match status" value="1"/>
</dbReference>
<comment type="similarity">
    <text evidence="1 13">Belongs to the class-II aminoacyl-tRNA synthetase family.</text>
</comment>
<dbReference type="InterPro" id="IPR012947">
    <property type="entry name" value="tRNA_SAD"/>
</dbReference>
<dbReference type="InterPro" id="IPR045864">
    <property type="entry name" value="aa-tRNA-synth_II/BPL/LPL"/>
</dbReference>
<dbReference type="SUPFAM" id="SSF81271">
    <property type="entry name" value="TGS-like"/>
    <property type="match status" value="1"/>
</dbReference>
<evidence type="ECO:0000256" key="2">
    <source>
        <dbReference type="ARBA" id="ARBA00022490"/>
    </source>
</evidence>
<feature type="domain" description="TGS" evidence="15">
    <location>
        <begin position="1"/>
        <end position="61"/>
    </location>
</feature>
<keyword evidence="6 13" id="KW-0547">Nucleotide-binding</keyword>
<keyword evidence="10 13" id="KW-0648">Protein biosynthesis</keyword>
<evidence type="ECO:0000256" key="5">
    <source>
        <dbReference type="ARBA" id="ARBA00022723"/>
    </source>
</evidence>
<dbReference type="InterPro" id="IPR006195">
    <property type="entry name" value="aa-tRNA-synth_II"/>
</dbReference>
<dbReference type="PROSITE" id="PS50862">
    <property type="entry name" value="AA_TRNA_LIGASE_II"/>
    <property type="match status" value="1"/>
</dbReference>
<dbReference type="InterPro" id="IPR004154">
    <property type="entry name" value="Anticodon-bd"/>
</dbReference>
<dbReference type="Gene3D" id="3.30.930.10">
    <property type="entry name" value="Bira Bifunctional Protein, Domain 2"/>
    <property type="match status" value="1"/>
</dbReference>
<dbReference type="Pfam" id="PF03129">
    <property type="entry name" value="HGTP_anticodon"/>
    <property type="match status" value="1"/>
</dbReference>
<dbReference type="GO" id="GO:0016874">
    <property type="term" value="F:ligase activity"/>
    <property type="evidence" value="ECO:0007669"/>
    <property type="project" value="UniProtKB-KW"/>
</dbReference>
<evidence type="ECO:0000313" key="17">
    <source>
        <dbReference type="Proteomes" id="UP000638188"/>
    </source>
</evidence>
<evidence type="ECO:0000256" key="3">
    <source>
        <dbReference type="ARBA" id="ARBA00022555"/>
    </source>
</evidence>
<name>A0ABQ1PQ53_9GAMM</name>
<dbReference type="HAMAP" id="MF_00184">
    <property type="entry name" value="Thr_tRNA_synth"/>
    <property type="match status" value="1"/>
</dbReference>
<keyword evidence="17" id="KW-1185">Reference proteome</keyword>
<evidence type="ECO:0000256" key="1">
    <source>
        <dbReference type="ARBA" id="ARBA00008226"/>
    </source>
</evidence>
<comment type="caution">
    <text evidence="16">The sequence shown here is derived from an EMBL/GenBank/DDBJ whole genome shotgun (WGS) entry which is preliminary data.</text>
</comment>
<dbReference type="InterPro" id="IPR012676">
    <property type="entry name" value="TGS-like"/>
</dbReference>
<feature type="binding site" evidence="13">
    <location>
        <position position="510"/>
    </location>
    <ligand>
        <name>Zn(2+)</name>
        <dbReference type="ChEBI" id="CHEBI:29105"/>
        <note>catalytic</note>
    </ligand>
</feature>
<dbReference type="RefSeq" id="WP_150277095.1">
    <property type="nucleotide sequence ID" value="NZ_BMFF01000004.1"/>
</dbReference>
<proteinExistence type="inferred from homology"/>
<evidence type="ECO:0000256" key="11">
    <source>
        <dbReference type="ARBA" id="ARBA00023146"/>
    </source>
</evidence>
<dbReference type="SMART" id="SM00863">
    <property type="entry name" value="tRNA_SAD"/>
    <property type="match status" value="1"/>
</dbReference>
<protein>
    <recommendedName>
        <fullName evidence="13">Threonine--tRNA ligase</fullName>
        <ecNumber evidence="13">6.1.1.3</ecNumber>
    </recommendedName>
    <alternativeName>
        <fullName evidence="13">Threonyl-tRNA synthetase</fullName>
        <shortName evidence="13">ThrRS</shortName>
    </alternativeName>
</protein>
<feature type="domain" description="Aminoacyl-transfer RNA synthetases class-II family profile" evidence="14">
    <location>
        <begin position="242"/>
        <end position="533"/>
    </location>
</feature>
<evidence type="ECO:0000256" key="4">
    <source>
        <dbReference type="ARBA" id="ARBA00022598"/>
    </source>
</evidence>
<feature type="binding site" evidence="13">
    <location>
        <position position="384"/>
    </location>
    <ligand>
        <name>Zn(2+)</name>
        <dbReference type="ChEBI" id="CHEBI:29105"/>
        <note>catalytic</note>
    </ligand>
</feature>
<keyword evidence="7 13" id="KW-0862">Zinc</keyword>
<dbReference type="Pfam" id="PF07973">
    <property type="entry name" value="tRNA_SAD"/>
    <property type="match status" value="1"/>
</dbReference>
<dbReference type="InterPro" id="IPR012675">
    <property type="entry name" value="Beta-grasp_dom_sf"/>
</dbReference>
<dbReference type="PANTHER" id="PTHR11451">
    <property type="entry name" value="THREONINE-TRNA LIGASE"/>
    <property type="match status" value="1"/>
</dbReference>
<evidence type="ECO:0000256" key="10">
    <source>
        <dbReference type="ARBA" id="ARBA00022917"/>
    </source>
</evidence>
<feature type="binding site" evidence="13">
    <location>
        <position position="333"/>
    </location>
    <ligand>
        <name>Zn(2+)</name>
        <dbReference type="ChEBI" id="CHEBI:29105"/>
        <note>catalytic</note>
    </ligand>
</feature>
<dbReference type="InterPro" id="IPR033728">
    <property type="entry name" value="ThrRS_core"/>
</dbReference>
<dbReference type="Gene3D" id="3.30.980.10">
    <property type="entry name" value="Threonyl-trna Synthetase, Chain A, domain 2"/>
    <property type="match status" value="1"/>
</dbReference>
<dbReference type="Gene3D" id="3.30.54.20">
    <property type="match status" value="1"/>
</dbReference>
<comment type="subunit">
    <text evidence="13">Homodimer.</text>
</comment>
<dbReference type="EMBL" id="BMFF01000004">
    <property type="protein sequence ID" value="GGD01185.1"/>
    <property type="molecule type" value="Genomic_DNA"/>
</dbReference>
<dbReference type="Pfam" id="PF02824">
    <property type="entry name" value="TGS"/>
    <property type="match status" value="1"/>
</dbReference>
<keyword evidence="9 13" id="KW-0694">RNA-binding</keyword>
<evidence type="ECO:0000256" key="7">
    <source>
        <dbReference type="ARBA" id="ARBA00022833"/>
    </source>
</evidence>
<feature type="region of interest" description="Catalytic" evidence="13">
    <location>
        <begin position="242"/>
        <end position="533"/>
    </location>
</feature>
<dbReference type="PRINTS" id="PR01047">
    <property type="entry name" value="TRNASYNTHTHR"/>
</dbReference>
<dbReference type="EC" id="6.1.1.3" evidence="13"/>
<evidence type="ECO:0000256" key="8">
    <source>
        <dbReference type="ARBA" id="ARBA00022840"/>
    </source>
</evidence>
<keyword evidence="3 13" id="KW-0820">tRNA-binding</keyword>
<keyword evidence="2 13" id="KW-0963">Cytoplasm</keyword>
<accession>A0ABQ1PQ53</accession>
<gene>
    <name evidence="13 16" type="primary">thrS</name>
    <name evidence="16" type="ORF">GCM10007418_20550</name>
</gene>
<dbReference type="Proteomes" id="UP000638188">
    <property type="component" value="Unassembled WGS sequence"/>
</dbReference>
<dbReference type="InterPro" id="IPR002314">
    <property type="entry name" value="aa-tRNA-synt_IIb"/>
</dbReference>
<keyword evidence="4 13" id="KW-0436">Ligase</keyword>
<sequence>MPTITLPDGSQKSFDHPVTVLEVAQSIGAGLAKATLAGKVNGKQVDACDTIDTDATLQIITPKDEEGLEIIRHSCAHLIGHTVKQLYPTAKMVIGPVIDDGFYYDIAYERSFTPEDMAAIEARMRELIATDYDVIKKVTPRDQVIEVFESRGEEYKLRLVEDMPDEQSMGLYYHEEYVDMCRGPHVPNTRFLKAFQLTRISGAYWRGDAKNEQLQRIYGTAWADKKQLAAYIQRMEEAEKRDHRKIGKRLGLFHTQEEAPGMVFWHPDGWTIYQVLEQYMRQIQRGANYKEIKTPQVVDRVLWERSGHWEHYSHAMFTTESESRDYAIKPMNCPCHVQVFNQGLKSYRELPLRLAEFGSCHRNEPSGSLHGLMRVRGFTQDDAHIFCTDEQVEAEASDFIALTLQVYKDFGFDDVELKLSTRPESRVGDDALWDQAEKGLESALNKAGLKWDLQPGEGAFYGPKIEFSLKDCIGRVWQCGTLQLDFMLPGRLGAQYVAEDGARKTPVMLHRAILGSFERFIGILIEHYAGDFPAWLAPTQAAILNITDNQADFCSEVEKSLNEMGYRATADLRNEKIGFKIREHTLHKTPYLLVIGDREVESHTVAVRTREGKDLGSMTVTEFSEYLARDVAQRGRQNSEL</sequence>
<keyword evidence="5 13" id="KW-0479">Metal-binding</keyword>